<dbReference type="InterPro" id="IPR001901">
    <property type="entry name" value="Translocase_SecE/Sec61-g"/>
</dbReference>
<dbReference type="GO" id="GO:0006605">
    <property type="term" value="P:protein targeting"/>
    <property type="evidence" value="ECO:0007669"/>
    <property type="project" value="UniProtKB-UniRule"/>
</dbReference>
<comment type="similarity">
    <text evidence="9">Belongs to the SecE/SEC61-gamma family.</text>
</comment>
<dbReference type="OrthoDB" id="9812738at2"/>
<evidence type="ECO:0000313" key="11">
    <source>
        <dbReference type="Proteomes" id="UP000192582"/>
    </source>
</evidence>
<dbReference type="GO" id="GO:0009306">
    <property type="term" value="P:protein secretion"/>
    <property type="evidence" value="ECO:0007669"/>
    <property type="project" value="UniProtKB-UniRule"/>
</dbReference>
<dbReference type="STRING" id="695939.SAMN00790413_02192"/>
<comment type="function">
    <text evidence="9">Essential subunit of the Sec protein translocation channel SecYEG. Clamps together the 2 halves of SecY. May contact the channel plug during translocation.</text>
</comment>
<keyword evidence="4 9" id="KW-0812">Transmembrane</keyword>
<dbReference type="PANTHER" id="PTHR33910:SF1">
    <property type="entry name" value="PROTEIN TRANSLOCASE SUBUNIT SECE"/>
    <property type="match status" value="1"/>
</dbReference>
<dbReference type="GO" id="GO:0008320">
    <property type="term" value="F:protein transmembrane transporter activity"/>
    <property type="evidence" value="ECO:0007669"/>
    <property type="project" value="UniProtKB-UniRule"/>
</dbReference>
<accession>A0A1W1VKT6</accession>
<dbReference type="AlphaFoldDB" id="A0A1W1VKT6"/>
<keyword evidence="8 9" id="KW-0472">Membrane</keyword>
<dbReference type="InterPro" id="IPR038379">
    <property type="entry name" value="SecE_sf"/>
</dbReference>
<name>A0A1W1VKT6_9DEIO</name>
<dbReference type="PROSITE" id="PS01067">
    <property type="entry name" value="SECE_SEC61G"/>
    <property type="match status" value="1"/>
</dbReference>
<keyword evidence="5 9" id="KW-0653">Protein transport</keyword>
<evidence type="ECO:0000256" key="8">
    <source>
        <dbReference type="ARBA" id="ARBA00023136"/>
    </source>
</evidence>
<gene>
    <name evidence="9" type="primary">secE</name>
    <name evidence="10" type="ORF">SAMN00790413_02192</name>
</gene>
<keyword evidence="3 9" id="KW-1003">Cell membrane</keyword>
<dbReference type="PANTHER" id="PTHR33910">
    <property type="entry name" value="PROTEIN TRANSLOCASE SUBUNIT SECE"/>
    <property type="match status" value="1"/>
</dbReference>
<dbReference type="NCBIfam" id="TIGR00964">
    <property type="entry name" value="secE_bact"/>
    <property type="match status" value="1"/>
</dbReference>
<dbReference type="GO" id="GO:0065002">
    <property type="term" value="P:intracellular protein transmembrane transport"/>
    <property type="evidence" value="ECO:0007669"/>
    <property type="project" value="UniProtKB-UniRule"/>
</dbReference>
<dbReference type="InterPro" id="IPR005807">
    <property type="entry name" value="SecE_bac"/>
</dbReference>
<evidence type="ECO:0000313" key="10">
    <source>
        <dbReference type="EMBL" id="SMB93967.1"/>
    </source>
</evidence>
<feature type="transmembrane region" description="Helical" evidence="9">
    <location>
        <begin position="32"/>
        <end position="54"/>
    </location>
</feature>
<evidence type="ECO:0000256" key="6">
    <source>
        <dbReference type="ARBA" id="ARBA00022989"/>
    </source>
</evidence>
<evidence type="ECO:0000256" key="3">
    <source>
        <dbReference type="ARBA" id="ARBA00022475"/>
    </source>
</evidence>
<dbReference type="Gene3D" id="1.20.5.1030">
    <property type="entry name" value="Preprotein translocase secy subunit"/>
    <property type="match status" value="1"/>
</dbReference>
<evidence type="ECO:0000256" key="7">
    <source>
        <dbReference type="ARBA" id="ARBA00023010"/>
    </source>
</evidence>
<dbReference type="GO" id="GO:0005886">
    <property type="term" value="C:plasma membrane"/>
    <property type="evidence" value="ECO:0007669"/>
    <property type="project" value="UniProtKB-SubCell"/>
</dbReference>
<evidence type="ECO:0000256" key="1">
    <source>
        <dbReference type="ARBA" id="ARBA00004370"/>
    </source>
</evidence>
<dbReference type="GO" id="GO:0043952">
    <property type="term" value="P:protein transport by the Sec complex"/>
    <property type="evidence" value="ECO:0007669"/>
    <property type="project" value="UniProtKB-UniRule"/>
</dbReference>
<keyword evidence="11" id="KW-1185">Reference proteome</keyword>
<sequence>MNLFQYLKDSRAELARVTWPSRQEVIEGTQAVLIYVVALTLIVFALDAVFGALVKAVLR</sequence>
<evidence type="ECO:0000256" key="9">
    <source>
        <dbReference type="HAMAP-Rule" id="MF_00422"/>
    </source>
</evidence>
<dbReference type="RefSeq" id="WP_084049503.1">
    <property type="nucleotide sequence ID" value="NZ_FWWU01000009.1"/>
</dbReference>
<dbReference type="EMBL" id="FWWU01000009">
    <property type="protein sequence ID" value="SMB93967.1"/>
    <property type="molecule type" value="Genomic_DNA"/>
</dbReference>
<organism evidence="10 11">
    <name type="scientific">Deinococcus hopiensis KR-140</name>
    <dbReference type="NCBI Taxonomy" id="695939"/>
    <lineage>
        <taxon>Bacteria</taxon>
        <taxon>Thermotogati</taxon>
        <taxon>Deinococcota</taxon>
        <taxon>Deinococci</taxon>
        <taxon>Deinococcales</taxon>
        <taxon>Deinococcaceae</taxon>
        <taxon>Deinococcus</taxon>
    </lineage>
</organism>
<keyword evidence="7 9" id="KW-0811">Translocation</keyword>
<dbReference type="Proteomes" id="UP000192582">
    <property type="component" value="Unassembled WGS sequence"/>
</dbReference>
<protein>
    <recommendedName>
        <fullName evidence="9">Protein translocase subunit SecE</fullName>
    </recommendedName>
</protein>
<keyword evidence="2 9" id="KW-0813">Transport</keyword>
<evidence type="ECO:0000256" key="2">
    <source>
        <dbReference type="ARBA" id="ARBA00022448"/>
    </source>
</evidence>
<evidence type="ECO:0000256" key="4">
    <source>
        <dbReference type="ARBA" id="ARBA00022692"/>
    </source>
</evidence>
<reference evidence="10 11" key="1">
    <citation type="submission" date="2017-04" db="EMBL/GenBank/DDBJ databases">
        <authorList>
            <person name="Afonso C.L."/>
            <person name="Miller P.J."/>
            <person name="Scott M.A."/>
            <person name="Spackman E."/>
            <person name="Goraichik I."/>
            <person name="Dimitrov K.M."/>
            <person name="Suarez D.L."/>
            <person name="Swayne D.E."/>
        </authorList>
    </citation>
    <scope>NUCLEOTIDE SEQUENCE [LARGE SCALE GENOMIC DNA]</scope>
    <source>
        <strain evidence="10 11">KR-140</strain>
    </source>
</reference>
<keyword evidence="6 9" id="KW-1133">Transmembrane helix</keyword>
<comment type="subunit">
    <text evidence="9">Component of the Sec protein translocase complex. Heterotrimer consisting of SecY, SecE and SecG subunits. The heterotrimers can form oligomers, although 1 heterotrimer is thought to be able to translocate proteins. Interacts with the ribosome. Interacts with SecDF, and other proteins may be involved. Interacts with SecA.</text>
</comment>
<dbReference type="HAMAP" id="MF_00422">
    <property type="entry name" value="SecE"/>
    <property type="match status" value="1"/>
</dbReference>
<dbReference type="Pfam" id="PF00584">
    <property type="entry name" value="SecE"/>
    <property type="match status" value="1"/>
</dbReference>
<comment type="subcellular location">
    <subcellularLocation>
        <location evidence="9">Cell membrane</location>
        <topology evidence="9">Single-pass membrane protein</topology>
    </subcellularLocation>
    <subcellularLocation>
        <location evidence="1">Membrane</location>
    </subcellularLocation>
</comment>
<evidence type="ECO:0000256" key="5">
    <source>
        <dbReference type="ARBA" id="ARBA00022927"/>
    </source>
</evidence>
<proteinExistence type="inferred from homology"/>